<proteinExistence type="predicted"/>
<dbReference type="STRING" id="1227498.C492_04270"/>
<protein>
    <submittedName>
        <fullName evidence="1">Pyruvate dehydrogenase (Acetyl-transferring) E1 component subunit alpha</fullName>
    </submittedName>
</protein>
<dbReference type="AlphaFoldDB" id="L9XTF2"/>
<gene>
    <name evidence="1" type="ORF">C492_04270</name>
</gene>
<evidence type="ECO:0000313" key="2">
    <source>
        <dbReference type="Proteomes" id="UP000011531"/>
    </source>
</evidence>
<organism evidence="1 2">
    <name type="scientific">Natronococcus jeotgali DSM 18795</name>
    <dbReference type="NCBI Taxonomy" id="1227498"/>
    <lineage>
        <taxon>Archaea</taxon>
        <taxon>Methanobacteriati</taxon>
        <taxon>Methanobacteriota</taxon>
        <taxon>Stenosarchaea group</taxon>
        <taxon>Halobacteria</taxon>
        <taxon>Halobacteriales</taxon>
        <taxon>Natrialbaceae</taxon>
        <taxon>Natronococcus</taxon>
    </lineage>
</organism>
<dbReference type="Proteomes" id="UP000011531">
    <property type="component" value="Unassembled WGS sequence"/>
</dbReference>
<reference evidence="1 2" key="1">
    <citation type="journal article" date="2014" name="PLoS Genet.">
        <title>Phylogenetically driven sequencing of extremely halophilic archaea reveals strategies for static and dynamic osmo-response.</title>
        <authorList>
            <person name="Becker E.A."/>
            <person name="Seitzer P.M."/>
            <person name="Tritt A."/>
            <person name="Larsen D."/>
            <person name="Krusor M."/>
            <person name="Yao A.I."/>
            <person name="Wu D."/>
            <person name="Madern D."/>
            <person name="Eisen J.A."/>
            <person name="Darling A.E."/>
            <person name="Facciotti M.T."/>
        </authorList>
    </citation>
    <scope>NUCLEOTIDE SEQUENCE [LARGE SCALE GENOMIC DNA]</scope>
    <source>
        <strain evidence="1 2">DSM 18795</strain>
    </source>
</reference>
<sequence length="27" mass="3312">MPRRLQEQLEWFESIRERHGDDALLEG</sequence>
<accession>L9XTF2</accession>
<comment type="caution">
    <text evidence="1">The sequence shown here is derived from an EMBL/GenBank/DDBJ whole genome shotgun (WGS) entry which is preliminary data.</text>
</comment>
<keyword evidence="1" id="KW-0670">Pyruvate</keyword>
<keyword evidence="2" id="KW-1185">Reference proteome</keyword>
<dbReference type="EMBL" id="AOIA01000030">
    <property type="protein sequence ID" value="ELY64837.1"/>
    <property type="molecule type" value="Genomic_DNA"/>
</dbReference>
<evidence type="ECO:0000313" key="1">
    <source>
        <dbReference type="EMBL" id="ELY64837.1"/>
    </source>
</evidence>
<name>L9XTF2_9EURY</name>